<feature type="binding site" evidence="4">
    <location>
        <position position="235"/>
    </location>
    <ligand>
        <name>FAD</name>
        <dbReference type="ChEBI" id="CHEBI:57692"/>
    </ligand>
</feature>
<dbReference type="SUPFAM" id="SSF48173">
    <property type="entry name" value="Cryptochrome/photolyase FAD-binding domain"/>
    <property type="match status" value="1"/>
</dbReference>
<dbReference type="InterPro" id="IPR036155">
    <property type="entry name" value="Crypto/Photolyase_N_sf"/>
</dbReference>
<dbReference type="AlphaFoldDB" id="A0A2T8HSB1"/>
<name>A0A2T8HSB1_9RHOB</name>
<organism evidence="6 7">
    <name type="scientific">Pararhodobacter oceanensis</name>
    <dbReference type="NCBI Taxonomy" id="2172121"/>
    <lineage>
        <taxon>Bacteria</taxon>
        <taxon>Pseudomonadati</taxon>
        <taxon>Pseudomonadota</taxon>
        <taxon>Alphaproteobacteria</taxon>
        <taxon>Rhodobacterales</taxon>
        <taxon>Paracoccaceae</taxon>
        <taxon>Pararhodobacter</taxon>
    </lineage>
</organism>
<dbReference type="Pfam" id="PF03441">
    <property type="entry name" value="FAD_binding_7"/>
    <property type="match status" value="1"/>
</dbReference>
<evidence type="ECO:0000256" key="2">
    <source>
        <dbReference type="ARBA" id="ARBA00022630"/>
    </source>
</evidence>
<accession>A0A2T8HSB1</accession>
<keyword evidence="7" id="KW-1185">Reference proteome</keyword>
<evidence type="ECO:0000256" key="4">
    <source>
        <dbReference type="PIRSR" id="PIRSR602081-1"/>
    </source>
</evidence>
<comment type="cofactor">
    <cofactor evidence="1">
        <name>(6R)-5,10-methylene-5,6,7,8-tetrahydrofolate</name>
        <dbReference type="ChEBI" id="CHEBI:15636"/>
    </cofactor>
</comment>
<sequence length="451" mass="49354">MLSLVWFKRDLRVADHPALAMAAAQGPVLPLYIIEPEYWVQPEAAARHYGFVTECLADLQRDLVALGQPLLLRDGDAVTVLERLRAKHRFTQIISHKDSGSAWDRARDQRVAAWAQEAGLRWLELDPDEVPQAEVTALPHVAEGTGALPSARSLKLPEDRCDFRQKGGREAGVAALQGFVEARAPLYPKAQDSPVLAERGSSRLSAYLAYGALSQREVAQAAAEVKAARRGQADWVRGLRRFERQLAARGAGASPAGSQDAGCEGPQYGPDVDRAVRFAAWSAGETGLPFVDASMRYLRATGWLNARMRGLLWSVARFHLGLDTRAALHLARSFTDYDSALFWPQIRQIEGAGRPMILDPVKQGLLQDPSGAFIRRWLPELAALPDAALHRPWASAQARRHLAGRYPEPVVDPASAAKQARAVLARQAKPRSTPIAPRRAPVAAGQMCLDL</sequence>
<dbReference type="PANTHER" id="PTHR11455">
    <property type="entry name" value="CRYPTOCHROME"/>
    <property type="match status" value="1"/>
</dbReference>
<reference evidence="6 7" key="1">
    <citation type="submission" date="2018-04" db="EMBL/GenBank/DDBJ databases">
        <title>Pararhodobacter oceanense sp. nov., isolated from marine intertidal sediment.</title>
        <authorList>
            <person name="Wang X.-L."/>
            <person name="Du Z.-J."/>
        </authorList>
    </citation>
    <scope>NUCLEOTIDE SEQUENCE [LARGE SCALE GENOMIC DNA]</scope>
    <source>
        <strain evidence="6 7">AM505</strain>
    </source>
</reference>
<feature type="binding site" evidence="4">
    <location>
        <begin position="336"/>
        <end position="338"/>
    </location>
    <ligand>
        <name>FAD</name>
        <dbReference type="ChEBI" id="CHEBI:57692"/>
    </ligand>
</feature>
<evidence type="ECO:0000259" key="5">
    <source>
        <dbReference type="PROSITE" id="PS51645"/>
    </source>
</evidence>
<dbReference type="GO" id="GO:0003677">
    <property type="term" value="F:DNA binding"/>
    <property type="evidence" value="ECO:0007669"/>
    <property type="project" value="TreeGrafter"/>
</dbReference>
<dbReference type="InterPro" id="IPR006050">
    <property type="entry name" value="DNA_photolyase_N"/>
</dbReference>
<dbReference type="GO" id="GO:0009416">
    <property type="term" value="P:response to light stimulus"/>
    <property type="evidence" value="ECO:0007669"/>
    <property type="project" value="TreeGrafter"/>
</dbReference>
<dbReference type="InterPro" id="IPR002081">
    <property type="entry name" value="Cryptochrome/DNA_photolyase_1"/>
</dbReference>
<evidence type="ECO:0000256" key="3">
    <source>
        <dbReference type="ARBA" id="ARBA00022827"/>
    </source>
</evidence>
<comment type="caution">
    <text evidence="6">The sequence shown here is derived from an EMBL/GenBank/DDBJ whole genome shotgun (WGS) entry which is preliminary data.</text>
</comment>
<dbReference type="PANTHER" id="PTHR11455:SF9">
    <property type="entry name" value="CRYPTOCHROME CIRCADIAN CLOCK 5 ISOFORM X1"/>
    <property type="match status" value="1"/>
</dbReference>
<feature type="binding site" evidence="4">
    <location>
        <begin position="201"/>
        <end position="205"/>
    </location>
    <ligand>
        <name>FAD</name>
        <dbReference type="ChEBI" id="CHEBI:57692"/>
    </ligand>
</feature>
<dbReference type="InterPro" id="IPR005101">
    <property type="entry name" value="Cryptochr/Photolyase_FAD-bd"/>
</dbReference>
<keyword evidence="2 4" id="KW-0285">Flavoprotein</keyword>
<dbReference type="InterPro" id="IPR036134">
    <property type="entry name" value="Crypto/Photolyase_FAD-like_sf"/>
</dbReference>
<protein>
    <submittedName>
        <fullName evidence="6">Deoxyribodipyrimidine photolyase</fullName>
    </submittedName>
</protein>
<dbReference type="Gene3D" id="1.10.579.10">
    <property type="entry name" value="DNA Cyclobutane Dipyrimidine Photolyase, subunit A, domain 3"/>
    <property type="match status" value="1"/>
</dbReference>
<gene>
    <name evidence="6" type="ORF">DDE20_13630</name>
</gene>
<evidence type="ECO:0000256" key="1">
    <source>
        <dbReference type="ARBA" id="ARBA00001932"/>
    </source>
</evidence>
<dbReference type="RefSeq" id="WP_116559069.1">
    <property type="nucleotide sequence ID" value="NZ_QDKM01000006.1"/>
</dbReference>
<dbReference type="GO" id="GO:0071949">
    <property type="term" value="F:FAD binding"/>
    <property type="evidence" value="ECO:0007669"/>
    <property type="project" value="TreeGrafter"/>
</dbReference>
<dbReference type="GO" id="GO:0003904">
    <property type="term" value="F:deoxyribodipyrimidine photo-lyase activity"/>
    <property type="evidence" value="ECO:0007669"/>
    <property type="project" value="TreeGrafter"/>
</dbReference>
<dbReference type="Gene3D" id="3.40.50.620">
    <property type="entry name" value="HUPs"/>
    <property type="match status" value="1"/>
</dbReference>
<dbReference type="Proteomes" id="UP000245911">
    <property type="component" value="Unassembled WGS sequence"/>
</dbReference>
<proteinExistence type="predicted"/>
<dbReference type="InterPro" id="IPR014729">
    <property type="entry name" value="Rossmann-like_a/b/a_fold"/>
</dbReference>
<dbReference type="SUPFAM" id="SSF52425">
    <property type="entry name" value="Cryptochrome/photolyase, N-terminal domain"/>
    <property type="match status" value="1"/>
</dbReference>
<keyword evidence="3 4" id="KW-0274">FAD</keyword>
<dbReference type="Gene3D" id="1.25.40.80">
    <property type="match status" value="1"/>
</dbReference>
<dbReference type="OrthoDB" id="9772484at2"/>
<dbReference type="Pfam" id="PF00875">
    <property type="entry name" value="DNA_photolyase"/>
    <property type="match status" value="1"/>
</dbReference>
<feature type="domain" description="Photolyase/cryptochrome alpha/beta" evidence="5">
    <location>
        <begin position="1"/>
        <end position="130"/>
    </location>
</feature>
<dbReference type="EMBL" id="QDKM01000006">
    <property type="protein sequence ID" value="PVH28263.1"/>
    <property type="molecule type" value="Genomic_DNA"/>
</dbReference>
<evidence type="ECO:0000313" key="7">
    <source>
        <dbReference type="Proteomes" id="UP000245911"/>
    </source>
</evidence>
<dbReference type="PROSITE" id="PS51645">
    <property type="entry name" value="PHR_CRY_ALPHA_BETA"/>
    <property type="match status" value="1"/>
</dbReference>
<feature type="binding site" evidence="4">
    <location>
        <position position="187"/>
    </location>
    <ligand>
        <name>FAD</name>
        <dbReference type="ChEBI" id="CHEBI:57692"/>
    </ligand>
</feature>
<comment type="cofactor">
    <cofactor evidence="4">
        <name>FAD</name>
        <dbReference type="ChEBI" id="CHEBI:57692"/>
    </cofactor>
    <text evidence="4">Binds 1 FAD per subunit.</text>
</comment>
<keyword evidence="6" id="KW-0456">Lyase</keyword>
<evidence type="ECO:0000313" key="6">
    <source>
        <dbReference type="EMBL" id="PVH28263.1"/>
    </source>
</evidence>